<evidence type="ECO:0000256" key="1">
    <source>
        <dbReference type="SAM" id="Phobius"/>
    </source>
</evidence>
<organism evidence="2 3">
    <name type="scientific">Periplaneta americana</name>
    <name type="common">American cockroach</name>
    <name type="synonym">Blatta americana</name>
    <dbReference type="NCBI Taxonomy" id="6978"/>
    <lineage>
        <taxon>Eukaryota</taxon>
        <taxon>Metazoa</taxon>
        <taxon>Ecdysozoa</taxon>
        <taxon>Arthropoda</taxon>
        <taxon>Hexapoda</taxon>
        <taxon>Insecta</taxon>
        <taxon>Pterygota</taxon>
        <taxon>Neoptera</taxon>
        <taxon>Polyneoptera</taxon>
        <taxon>Dictyoptera</taxon>
        <taxon>Blattodea</taxon>
        <taxon>Blattoidea</taxon>
        <taxon>Blattidae</taxon>
        <taxon>Blattinae</taxon>
        <taxon>Periplaneta</taxon>
    </lineage>
</organism>
<name>A0ABQ8TNR3_PERAM</name>
<evidence type="ECO:0000313" key="3">
    <source>
        <dbReference type="Proteomes" id="UP001148838"/>
    </source>
</evidence>
<keyword evidence="3" id="KW-1185">Reference proteome</keyword>
<accession>A0ABQ8TNR3</accession>
<evidence type="ECO:0000313" key="2">
    <source>
        <dbReference type="EMBL" id="KAJ4448331.1"/>
    </source>
</evidence>
<keyword evidence="1" id="KW-1133">Transmembrane helix</keyword>
<dbReference type="EMBL" id="JAJSOF020000005">
    <property type="protein sequence ID" value="KAJ4448331.1"/>
    <property type="molecule type" value="Genomic_DNA"/>
</dbReference>
<keyword evidence="1" id="KW-0812">Transmembrane</keyword>
<dbReference type="Proteomes" id="UP001148838">
    <property type="component" value="Unassembled WGS sequence"/>
</dbReference>
<feature type="transmembrane region" description="Helical" evidence="1">
    <location>
        <begin position="6"/>
        <end position="26"/>
    </location>
</feature>
<proteinExistence type="predicted"/>
<reference evidence="2 3" key="1">
    <citation type="journal article" date="2022" name="Allergy">
        <title>Genome assembly and annotation of Periplaneta americana reveal a comprehensive cockroach allergen profile.</title>
        <authorList>
            <person name="Wang L."/>
            <person name="Xiong Q."/>
            <person name="Saelim N."/>
            <person name="Wang L."/>
            <person name="Nong W."/>
            <person name="Wan A.T."/>
            <person name="Shi M."/>
            <person name="Liu X."/>
            <person name="Cao Q."/>
            <person name="Hui J.H.L."/>
            <person name="Sookrung N."/>
            <person name="Leung T.F."/>
            <person name="Tungtrongchitr A."/>
            <person name="Tsui S.K.W."/>
        </authorList>
    </citation>
    <scope>NUCLEOTIDE SEQUENCE [LARGE SCALE GENOMIC DNA]</scope>
    <source>
        <strain evidence="2">PWHHKU_190912</strain>
    </source>
</reference>
<protein>
    <submittedName>
        <fullName evidence="2">Uncharacterized protein</fullName>
    </submittedName>
</protein>
<gene>
    <name evidence="2" type="ORF">ANN_10346</name>
</gene>
<sequence length="117" mass="13219">MDLREWDMMVVTGFIFFSIGTDGGLIEIIVARNFYRCAENYLDISTSTDFSKSREGPFPLSSVSSCARDLPLVAWALSILRRVFPIVLLKPARSAFLRDAGHCIALAPESHMETWRF</sequence>
<keyword evidence="1" id="KW-0472">Membrane</keyword>
<comment type="caution">
    <text evidence="2">The sequence shown here is derived from an EMBL/GenBank/DDBJ whole genome shotgun (WGS) entry which is preliminary data.</text>
</comment>